<dbReference type="HOGENOM" id="CLU_1453172_0_0_6"/>
<dbReference type="AlphaFoldDB" id="Q6LRP5"/>
<reference evidence="2" key="1">
    <citation type="journal article" date="2005" name="Science">
        <title>Life at depth: Photobacterium profundum genome sequence and expression analysis.</title>
        <authorList>
            <person name="Vezzi A."/>
            <person name="Campanaro S."/>
            <person name="D'Angelo M."/>
            <person name="Simonato F."/>
            <person name="Vitulo N."/>
            <person name="Lauro F.M."/>
            <person name="Cestaro A."/>
            <person name="Malacrida G."/>
            <person name="Simionati B."/>
            <person name="Cannata N."/>
            <person name="Romualdi C."/>
            <person name="Bartlett D.H."/>
            <person name="Valle G."/>
        </authorList>
    </citation>
    <scope>NUCLEOTIDE SEQUENCE [LARGE SCALE GENOMIC DNA]</scope>
    <source>
        <strain evidence="2">ATCC BAA-1253 / SS9</strain>
    </source>
</reference>
<protein>
    <submittedName>
        <fullName evidence="1">Uncharacterized protein</fullName>
    </submittedName>
</protein>
<gene>
    <name evidence="1" type="ordered locus">PBPRA1620</name>
</gene>
<dbReference type="EMBL" id="CR378668">
    <property type="protein sequence ID" value="CAG20031.1"/>
    <property type="molecule type" value="Genomic_DNA"/>
</dbReference>
<dbReference type="STRING" id="298386.PBPRA1620"/>
<keyword evidence="2" id="KW-1185">Reference proteome</keyword>
<sequence>MKKGMYSHFFKIGMEITIGGKEATIAFASPAVILVHFKDTGIYDSIERHQAAQMYTDCELEIKQLEVLVSTKQALTLDEQAETNRKVEYVKYLLEQREPLAKESLKGLRAVAIRLGDRKAPSKSTLGRWLESYQQGGHHFMSLAPLKPGPKRTRIAVHFIDDIQEALDDRYLVVNPALFSISIMIW</sequence>
<dbReference type="RefSeq" id="WP_011218347.1">
    <property type="nucleotide sequence ID" value="NC_006370.1"/>
</dbReference>
<organism evidence="1 2">
    <name type="scientific">Photobacterium profundum (strain SS9)</name>
    <dbReference type="NCBI Taxonomy" id="298386"/>
    <lineage>
        <taxon>Bacteria</taxon>
        <taxon>Pseudomonadati</taxon>
        <taxon>Pseudomonadota</taxon>
        <taxon>Gammaproteobacteria</taxon>
        <taxon>Vibrionales</taxon>
        <taxon>Vibrionaceae</taxon>
        <taxon>Photobacterium</taxon>
    </lineage>
</organism>
<name>Q6LRP5_PHOPR</name>
<accession>Q6LRP5</accession>
<dbReference type="KEGG" id="ppr:PBPRA1620"/>
<evidence type="ECO:0000313" key="2">
    <source>
        <dbReference type="Proteomes" id="UP000000593"/>
    </source>
</evidence>
<evidence type="ECO:0000313" key="1">
    <source>
        <dbReference type="EMBL" id="CAG20031.1"/>
    </source>
</evidence>
<proteinExistence type="predicted"/>
<dbReference type="Proteomes" id="UP000000593">
    <property type="component" value="Chromosome 1"/>
</dbReference>